<dbReference type="Pfam" id="PF06985">
    <property type="entry name" value="HET"/>
    <property type="match status" value="1"/>
</dbReference>
<evidence type="ECO:0000313" key="2">
    <source>
        <dbReference type="EMBL" id="ROV96639.1"/>
    </source>
</evidence>
<dbReference type="OrthoDB" id="3477286at2759"/>
<accession>A0A423W015</accession>
<evidence type="ECO:0000313" key="3">
    <source>
        <dbReference type="Proteomes" id="UP000284375"/>
    </source>
</evidence>
<name>A0A423W015_CYTCH</name>
<feature type="domain" description="Heterokaryon incompatibility" evidence="1">
    <location>
        <begin position="1"/>
        <end position="117"/>
    </location>
</feature>
<dbReference type="InterPro" id="IPR010730">
    <property type="entry name" value="HET"/>
</dbReference>
<dbReference type="PANTHER" id="PTHR24148:SF73">
    <property type="entry name" value="HET DOMAIN PROTEIN (AFU_ORTHOLOGUE AFUA_8G01020)"/>
    <property type="match status" value="1"/>
</dbReference>
<dbReference type="Pfam" id="PF26639">
    <property type="entry name" value="Het-6_barrel"/>
    <property type="match status" value="1"/>
</dbReference>
<organism evidence="2 3">
    <name type="scientific">Cytospora chrysosperma</name>
    <name type="common">Cytospora canker fungus</name>
    <name type="synonym">Sphaeria chrysosperma</name>
    <dbReference type="NCBI Taxonomy" id="252740"/>
    <lineage>
        <taxon>Eukaryota</taxon>
        <taxon>Fungi</taxon>
        <taxon>Dikarya</taxon>
        <taxon>Ascomycota</taxon>
        <taxon>Pezizomycotina</taxon>
        <taxon>Sordariomycetes</taxon>
        <taxon>Sordariomycetidae</taxon>
        <taxon>Diaporthales</taxon>
        <taxon>Cytosporaceae</taxon>
        <taxon>Cytospora</taxon>
    </lineage>
</organism>
<protein>
    <recommendedName>
        <fullName evidence="1">Heterokaryon incompatibility domain-containing protein</fullName>
    </recommendedName>
</protein>
<sequence>MREVYERAEQVIVWLGLAADASDAAMDLVAGDVTAGSEDAVVPGTFEYLPSEDECDSESDIQYLDTKEQAVTSSKRSLSVDDSQAADRSREELEVAWTGFFHLVQRPWWSRVWIMQEFAVAARESIFQCGDKAVKAQELRRIVELPTQARAFVPGSLDWETRVKIKAGFNTLGVFFARESFQRTGGFNLELILTSTTLNCQATNARDKVYGLLGLTSEPFRAAVVPDYSKSVTGIYTETSRSIININGRLDILSTNTASDRKMQPPLPSWVSDWALGASRPSTLNKTGVYSACGLLAAQVNPASPPEVLDAGGFHVDTIVSVTEPVGQGFANTDVSVRSVVRQIADHLKRFISRRVRAIPTDSRYAMAHLRRSLQLDPDPRNSDAFWRTLCADRVISSEIRSPAPEHFASLFELLLYPPYETSKSDRTYLDQSNFDSVVVDWPRLPANHYSGVPEHFMPGLADTLRVEKYVEPLVMGIGQALGGRVFFITRGGRMGIGPQDCKHGDGVAVLGGAHVPFVLRPERGWESGIDADVRLVGEAYVHGIMRGEVVVDALESTAIEGAASYRRFRIW</sequence>
<evidence type="ECO:0000259" key="1">
    <source>
        <dbReference type="Pfam" id="PF06985"/>
    </source>
</evidence>
<dbReference type="STRING" id="252740.A0A423W015"/>
<dbReference type="Proteomes" id="UP000284375">
    <property type="component" value="Unassembled WGS sequence"/>
</dbReference>
<dbReference type="AlphaFoldDB" id="A0A423W015"/>
<reference evidence="2 3" key="1">
    <citation type="submission" date="2015-09" db="EMBL/GenBank/DDBJ databases">
        <title>Host preference determinants of Valsa canker pathogens revealed by comparative genomics.</title>
        <authorList>
            <person name="Yin Z."/>
            <person name="Huang L."/>
        </authorList>
    </citation>
    <scope>NUCLEOTIDE SEQUENCE [LARGE SCALE GENOMIC DNA]</scope>
    <source>
        <strain evidence="2 3">YSFL</strain>
    </source>
</reference>
<proteinExistence type="predicted"/>
<comment type="caution">
    <text evidence="2">The sequence shown here is derived from an EMBL/GenBank/DDBJ whole genome shotgun (WGS) entry which is preliminary data.</text>
</comment>
<dbReference type="InterPro" id="IPR052895">
    <property type="entry name" value="HetReg/Transcr_Mod"/>
</dbReference>
<gene>
    <name evidence="2" type="ORF">VSDG_05603</name>
</gene>
<dbReference type="EMBL" id="LJZO01000019">
    <property type="protein sequence ID" value="ROV96639.1"/>
    <property type="molecule type" value="Genomic_DNA"/>
</dbReference>
<keyword evidence="3" id="KW-1185">Reference proteome</keyword>
<dbReference type="PANTHER" id="PTHR24148">
    <property type="entry name" value="ANKYRIN REPEAT DOMAIN-CONTAINING PROTEIN 39 HOMOLOG-RELATED"/>
    <property type="match status" value="1"/>
</dbReference>